<dbReference type="GO" id="GO:0006629">
    <property type="term" value="P:lipid metabolic process"/>
    <property type="evidence" value="ECO:0007669"/>
    <property type="project" value="UniProtKB-KW"/>
</dbReference>
<dbReference type="Pfam" id="PF06775">
    <property type="entry name" value="Seipin"/>
    <property type="match status" value="1"/>
</dbReference>
<feature type="region of interest" description="Disordered" evidence="7">
    <location>
        <begin position="376"/>
        <end position="402"/>
    </location>
</feature>
<dbReference type="OrthoDB" id="4090750at2759"/>
<keyword evidence="3" id="KW-0256">Endoplasmic reticulum</keyword>
<accession>A0A2T0FKI3</accession>
<feature type="transmembrane region" description="Helical" evidence="8">
    <location>
        <begin position="21"/>
        <end position="50"/>
    </location>
</feature>
<comment type="caution">
    <text evidence="9">The sequence shown here is derived from an EMBL/GenBank/DDBJ whole genome shotgun (WGS) entry which is preliminary data.</text>
</comment>
<dbReference type="GO" id="GO:0140042">
    <property type="term" value="P:lipid droplet formation"/>
    <property type="evidence" value="ECO:0007669"/>
    <property type="project" value="UniProtKB-ARBA"/>
</dbReference>
<comment type="subcellular location">
    <subcellularLocation>
        <location evidence="1">Endoplasmic reticulum membrane</location>
        <topology evidence="1">Multi-pass membrane protein</topology>
    </subcellularLocation>
</comment>
<dbReference type="CDD" id="cd23995">
    <property type="entry name" value="Seipin_BSCL2_like"/>
    <property type="match status" value="1"/>
</dbReference>
<dbReference type="RefSeq" id="XP_024665435.1">
    <property type="nucleotide sequence ID" value="XM_024809667.1"/>
</dbReference>
<feature type="compositionally biased region" description="Polar residues" evidence="7">
    <location>
        <begin position="376"/>
        <end position="390"/>
    </location>
</feature>
<keyword evidence="5" id="KW-0443">Lipid metabolism</keyword>
<proteinExistence type="predicted"/>
<evidence type="ECO:0000256" key="4">
    <source>
        <dbReference type="ARBA" id="ARBA00022989"/>
    </source>
</evidence>
<dbReference type="GO" id="GO:0005789">
    <property type="term" value="C:endoplasmic reticulum membrane"/>
    <property type="evidence" value="ECO:0007669"/>
    <property type="project" value="UniProtKB-SubCell"/>
</dbReference>
<gene>
    <name evidence="9" type="ORF">B9G98_03110</name>
</gene>
<dbReference type="STRING" id="45607.A0A2T0FKI3"/>
<dbReference type="Proteomes" id="UP000238350">
    <property type="component" value="Unassembled WGS sequence"/>
</dbReference>
<protein>
    <submittedName>
        <fullName evidence="9">Seipin</fullName>
    </submittedName>
</protein>
<evidence type="ECO:0000256" key="3">
    <source>
        <dbReference type="ARBA" id="ARBA00022824"/>
    </source>
</evidence>
<evidence type="ECO:0000313" key="10">
    <source>
        <dbReference type="Proteomes" id="UP000238350"/>
    </source>
</evidence>
<dbReference type="GeneID" id="36516858"/>
<evidence type="ECO:0000256" key="8">
    <source>
        <dbReference type="SAM" id="Phobius"/>
    </source>
</evidence>
<keyword evidence="10" id="KW-1185">Reference proteome</keyword>
<evidence type="ECO:0000256" key="7">
    <source>
        <dbReference type="SAM" id="MobiDB-lite"/>
    </source>
</evidence>
<evidence type="ECO:0000256" key="6">
    <source>
        <dbReference type="ARBA" id="ARBA00023136"/>
    </source>
</evidence>
<keyword evidence="4 8" id="KW-1133">Transmembrane helix</keyword>
<name>A0A2T0FKI3_9ASCO</name>
<dbReference type="EMBL" id="NDIQ01000021">
    <property type="protein sequence ID" value="PRT55490.1"/>
    <property type="molecule type" value="Genomic_DNA"/>
</dbReference>
<organism evidence="9 10">
    <name type="scientific">Wickerhamiella sorbophila</name>
    <dbReference type="NCBI Taxonomy" id="45607"/>
    <lineage>
        <taxon>Eukaryota</taxon>
        <taxon>Fungi</taxon>
        <taxon>Dikarya</taxon>
        <taxon>Ascomycota</taxon>
        <taxon>Saccharomycotina</taxon>
        <taxon>Dipodascomycetes</taxon>
        <taxon>Dipodascales</taxon>
        <taxon>Trichomonascaceae</taxon>
        <taxon>Wickerhamiella</taxon>
    </lineage>
</organism>
<dbReference type="InterPro" id="IPR009617">
    <property type="entry name" value="Seipin"/>
</dbReference>
<keyword evidence="6 8" id="KW-0472">Membrane</keyword>
<keyword evidence="2 8" id="KW-0812">Transmembrane</keyword>
<feature type="region of interest" description="Disordered" evidence="7">
    <location>
        <begin position="329"/>
        <end position="360"/>
    </location>
</feature>
<evidence type="ECO:0000313" key="9">
    <source>
        <dbReference type="EMBL" id="PRT55490.1"/>
    </source>
</evidence>
<evidence type="ECO:0000256" key="5">
    <source>
        <dbReference type="ARBA" id="ARBA00023098"/>
    </source>
</evidence>
<feature type="transmembrane region" description="Helical" evidence="8">
    <location>
        <begin position="231"/>
        <end position="256"/>
    </location>
</feature>
<dbReference type="PANTHER" id="PTHR21212">
    <property type="entry name" value="BERNARDINELLI-SEIP CONGENITAL LIPODYSTROPHY 2 HOMOLOG BSCL2 PROTEIN"/>
    <property type="match status" value="1"/>
</dbReference>
<dbReference type="AlphaFoldDB" id="A0A2T0FKI3"/>
<sequence>MGATVASSKSKRSLASKGMSVLIFGGLVFGTAIWLLFIAAGVYATVYHFYIPQSEVRSAVYFHHDVRHKNYSLCVIDLVHLPFSHVDYSLNLALEMQRSDRNKQIGNFGITVTLADEKTVDSAIDGASSIAIETRMKVRSGSTTMLTGILPYRSPLLESLNTLTFAPLYVFGLIKQTSTMDLRLFDQIRSLKRNYKYAVVHIKGRIDLENASLIWKPQLRGVRYLMSQYQLLSFFFGTLFVWFWELSATLGTILIIRSRNAQANERSDKLTSHEIQIPRRSVSRRHYKSLNPPSEYFFEYSDHYKADTGSPLEPLTTGPVDANINREHTRETTQAQEFEESHSQEDTPNVSYASDTVEAETPATTIDDFESLINQSTMQDTSRAGSSSFSALKPGQPRNRKG</sequence>
<reference evidence="9 10" key="1">
    <citation type="submission" date="2017-04" db="EMBL/GenBank/DDBJ databases">
        <title>Genome sequencing of [Candida] sorbophila.</title>
        <authorList>
            <person name="Ahn J.O."/>
        </authorList>
    </citation>
    <scope>NUCLEOTIDE SEQUENCE [LARGE SCALE GENOMIC DNA]</scope>
    <source>
        <strain evidence="9 10">DS02</strain>
    </source>
</reference>
<evidence type="ECO:0000256" key="2">
    <source>
        <dbReference type="ARBA" id="ARBA00022692"/>
    </source>
</evidence>
<evidence type="ECO:0000256" key="1">
    <source>
        <dbReference type="ARBA" id="ARBA00004477"/>
    </source>
</evidence>
<dbReference type="PANTHER" id="PTHR21212:SF0">
    <property type="entry name" value="SEIPIN"/>
    <property type="match status" value="1"/>
</dbReference>